<evidence type="ECO:0000256" key="4">
    <source>
        <dbReference type="ARBA" id="ARBA00022980"/>
    </source>
</evidence>
<dbReference type="Pfam" id="PF00163">
    <property type="entry name" value="Ribosomal_S4"/>
    <property type="match status" value="1"/>
</dbReference>
<comment type="function">
    <text evidence="7">With S5 and S12 plays an important role in translational accuracy.</text>
</comment>
<dbReference type="InterPro" id="IPR001912">
    <property type="entry name" value="Ribosomal_uS4_N"/>
</dbReference>
<dbReference type="CDD" id="cd00165">
    <property type="entry name" value="S4"/>
    <property type="match status" value="1"/>
</dbReference>
<dbReference type="Gene3D" id="3.10.290.10">
    <property type="entry name" value="RNA-binding S4 domain"/>
    <property type="match status" value="1"/>
</dbReference>
<dbReference type="Gene3D" id="1.10.1050.10">
    <property type="entry name" value="Ribosomal Protein S4 Delta 41, Chain A, domain 1"/>
    <property type="match status" value="1"/>
</dbReference>
<comment type="function">
    <text evidence="7">One of the primary rRNA binding proteins, it binds directly to 16S rRNA where it nucleates assembly of the body of the 30S subunit.</text>
</comment>
<dbReference type="SUPFAM" id="SSF55174">
    <property type="entry name" value="Alpha-L RNA-binding motif"/>
    <property type="match status" value="1"/>
</dbReference>
<keyword evidence="2 7" id="KW-0699">rRNA-binding</keyword>
<dbReference type="SMART" id="SM01390">
    <property type="entry name" value="Ribosomal_S4"/>
    <property type="match status" value="1"/>
</dbReference>
<evidence type="ECO:0000259" key="9">
    <source>
        <dbReference type="SMART" id="SM01390"/>
    </source>
</evidence>
<evidence type="ECO:0000259" key="8">
    <source>
        <dbReference type="SMART" id="SM00363"/>
    </source>
</evidence>
<dbReference type="GO" id="GO:0006412">
    <property type="term" value="P:translation"/>
    <property type="evidence" value="ECO:0007669"/>
    <property type="project" value="UniProtKB-UniRule"/>
</dbReference>
<organism evidence="10 11">
    <name type="scientific">Candidatus Jorgensenbacteria bacterium GWC1_48_12</name>
    <dbReference type="NCBI Taxonomy" id="1798469"/>
    <lineage>
        <taxon>Bacteria</taxon>
        <taxon>Candidatus Joergenseniibacteriota</taxon>
    </lineage>
</organism>
<dbReference type="PROSITE" id="PS50889">
    <property type="entry name" value="S4"/>
    <property type="match status" value="1"/>
</dbReference>
<dbReference type="Pfam" id="PF01479">
    <property type="entry name" value="S4"/>
    <property type="match status" value="1"/>
</dbReference>
<keyword evidence="3 7" id="KW-0694">RNA-binding</keyword>
<dbReference type="InterPro" id="IPR002942">
    <property type="entry name" value="S4_RNA-bd"/>
</dbReference>
<dbReference type="GO" id="GO:0042274">
    <property type="term" value="P:ribosomal small subunit biogenesis"/>
    <property type="evidence" value="ECO:0007669"/>
    <property type="project" value="TreeGrafter"/>
</dbReference>
<keyword evidence="4 7" id="KW-0689">Ribosomal protein</keyword>
<dbReference type="Proteomes" id="UP000179324">
    <property type="component" value="Unassembled WGS sequence"/>
</dbReference>
<proteinExistence type="inferred from homology"/>
<evidence type="ECO:0000313" key="11">
    <source>
        <dbReference type="Proteomes" id="UP000179324"/>
    </source>
</evidence>
<accession>A0A1F6BRM9</accession>
<evidence type="ECO:0000313" key="10">
    <source>
        <dbReference type="EMBL" id="OGG39599.1"/>
    </source>
</evidence>
<dbReference type="AlphaFoldDB" id="A0A1F6BRM9"/>
<dbReference type="HAMAP" id="MF_01306_B">
    <property type="entry name" value="Ribosomal_uS4_B"/>
    <property type="match status" value="1"/>
</dbReference>
<feature type="domain" description="RNA-binding S4" evidence="8">
    <location>
        <begin position="90"/>
        <end position="151"/>
    </location>
</feature>
<dbReference type="PANTHER" id="PTHR11831">
    <property type="entry name" value="30S 40S RIBOSOMAL PROTEIN"/>
    <property type="match status" value="1"/>
</dbReference>
<evidence type="ECO:0000256" key="6">
    <source>
        <dbReference type="ARBA" id="ARBA00035254"/>
    </source>
</evidence>
<evidence type="ECO:0000256" key="5">
    <source>
        <dbReference type="ARBA" id="ARBA00023274"/>
    </source>
</evidence>
<comment type="subunit">
    <text evidence="7">Part of the 30S ribosomal subunit. Contacts protein S5. The interaction surface between S4 and S5 is involved in control of translational fidelity.</text>
</comment>
<evidence type="ECO:0000256" key="7">
    <source>
        <dbReference type="HAMAP-Rule" id="MF_01306"/>
    </source>
</evidence>
<dbReference type="InterPro" id="IPR005709">
    <property type="entry name" value="Ribosomal_uS4_bac-type"/>
</dbReference>
<dbReference type="NCBIfam" id="NF003717">
    <property type="entry name" value="PRK05327.1"/>
    <property type="match status" value="1"/>
</dbReference>
<keyword evidence="5 7" id="KW-0687">Ribonucleoprotein</keyword>
<reference evidence="10 11" key="1">
    <citation type="journal article" date="2016" name="Nat. Commun.">
        <title>Thousands of microbial genomes shed light on interconnected biogeochemical processes in an aquifer system.</title>
        <authorList>
            <person name="Anantharaman K."/>
            <person name="Brown C.T."/>
            <person name="Hug L.A."/>
            <person name="Sharon I."/>
            <person name="Castelle C.J."/>
            <person name="Probst A.J."/>
            <person name="Thomas B.C."/>
            <person name="Singh A."/>
            <person name="Wilkins M.J."/>
            <person name="Karaoz U."/>
            <person name="Brodie E.L."/>
            <person name="Williams K.H."/>
            <person name="Hubbard S.S."/>
            <person name="Banfield J.F."/>
        </authorList>
    </citation>
    <scope>NUCLEOTIDE SEQUENCE [LARGE SCALE GENOMIC DNA]</scope>
</reference>
<protein>
    <recommendedName>
        <fullName evidence="6 7">Small ribosomal subunit protein uS4</fullName>
    </recommendedName>
</protein>
<dbReference type="GO" id="GO:0019843">
    <property type="term" value="F:rRNA binding"/>
    <property type="evidence" value="ECO:0007669"/>
    <property type="project" value="UniProtKB-UniRule"/>
</dbReference>
<dbReference type="EMBL" id="MFKI01000006">
    <property type="protein sequence ID" value="OGG39599.1"/>
    <property type="molecule type" value="Genomic_DNA"/>
</dbReference>
<comment type="similarity">
    <text evidence="1 7">Belongs to the universal ribosomal protein uS4 family.</text>
</comment>
<feature type="domain" description="Small ribosomal subunit protein uS4 N-terminal" evidence="9">
    <location>
        <begin position="3"/>
        <end position="89"/>
    </location>
</feature>
<evidence type="ECO:0000256" key="3">
    <source>
        <dbReference type="ARBA" id="ARBA00022884"/>
    </source>
</evidence>
<dbReference type="FunFam" id="3.10.290.10:FF:000001">
    <property type="entry name" value="30S ribosomal protein S4"/>
    <property type="match status" value="1"/>
</dbReference>
<dbReference type="GO" id="GO:0015935">
    <property type="term" value="C:small ribosomal subunit"/>
    <property type="evidence" value="ECO:0007669"/>
    <property type="project" value="InterPro"/>
</dbReference>
<dbReference type="InterPro" id="IPR036986">
    <property type="entry name" value="S4_RNA-bd_sf"/>
</dbReference>
<evidence type="ECO:0000256" key="1">
    <source>
        <dbReference type="ARBA" id="ARBA00007465"/>
    </source>
</evidence>
<dbReference type="SMART" id="SM00363">
    <property type="entry name" value="S4"/>
    <property type="match status" value="1"/>
</dbReference>
<gene>
    <name evidence="7" type="primary">rpsD</name>
    <name evidence="10" type="ORF">A2127_00130</name>
</gene>
<dbReference type="InterPro" id="IPR022801">
    <property type="entry name" value="Ribosomal_uS4"/>
</dbReference>
<name>A0A1F6BRM9_9BACT</name>
<evidence type="ECO:0000256" key="2">
    <source>
        <dbReference type="ARBA" id="ARBA00022730"/>
    </source>
</evidence>
<dbReference type="GO" id="GO:0003735">
    <property type="term" value="F:structural constituent of ribosome"/>
    <property type="evidence" value="ECO:0007669"/>
    <property type="project" value="InterPro"/>
</dbReference>
<comment type="caution">
    <text evidence="10">The sequence shown here is derived from an EMBL/GenBank/DDBJ whole genome shotgun (WGS) entry which is preliminary data.</text>
</comment>
<sequence length="200" mass="23091">MQRIKEKKERSLGTRLFIKAERCSSPKCVMIRRPYRPGVHGQARRRRSISEFGKQLQEKQKIQITYGLSGKQMRNLFKGPLEKTLVVLEKRLDRVLFLLGLASSMRVARQTISHGHIVVNGRKVTIPSYSVKIGDVISIRPESRPGKMFEELGMKLKQYEPPSWLKLDKENLKGECIKHPKSEDINVSFDINLVGQFYAR</sequence>
<dbReference type="PANTHER" id="PTHR11831:SF4">
    <property type="entry name" value="SMALL RIBOSOMAL SUBUNIT PROTEIN US4M"/>
    <property type="match status" value="1"/>
</dbReference>